<protein>
    <recommendedName>
        <fullName evidence="4">H15 domain-containing protein</fullName>
    </recommendedName>
</protein>
<feature type="region of interest" description="Disordered" evidence="3">
    <location>
        <begin position="146"/>
        <end position="243"/>
    </location>
</feature>
<feature type="compositionally biased region" description="Low complexity" evidence="3">
    <location>
        <begin position="1"/>
        <end position="17"/>
    </location>
</feature>
<dbReference type="SMART" id="SM00526">
    <property type="entry name" value="H15"/>
    <property type="match status" value="1"/>
</dbReference>
<evidence type="ECO:0000259" key="4">
    <source>
        <dbReference type="PROSITE" id="PS51504"/>
    </source>
</evidence>
<dbReference type="GO" id="GO:0005634">
    <property type="term" value="C:nucleus"/>
    <property type="evidence" value="ECO:0007669"/>
    <property type="project" value="UniProtKB-SubCell"/>
</dbReference>
<keyword evidence="1 2" id="KW-0238">DNA-binding</keyword>
<organism evidence="6 8">
    <name type="scientific">Peronospora farinosa</name>
    <dbReference type="NCBI Taxonomy" id="134698"/>
    <lineage>
        <taxon>Eukaryota</taxon>
        <taxon>Sar</taxon>
        <taxon>Stramenopiles</taxon>
        <taxon>Oomycota</taxon>
        <taxon>Peronosporomycetes</taxon>
        <taxon>Peronosporales</taxon>
        <taxon>Peronosporaceae</taxon>
        <taxon>Peronospora</taxon>
    </lineage>
</organism>
<dbReference type="CDD" id="cd00073">
    <property type="entry name" value="H15"/>
    <property type="match status" value="1"/>
</dbReference>
<evidence type="ECO:0000313" key="8">
    <source>
        <dbReference type="Proteomes" id="UP001159659"/>
    </source>
</evidence>
<evidence type="ECO:0000313" key="7">
    <source>
        <dbReference type="Proteomes" id="UP001157938"/>
    </source>
</evidence>
<feature type="compositionally biased region" description="Polar residues" evidence="3">
    <location>
        <begin position="18"/>
        <end position="32"/>
    </location>
</feature>
<dbReference type="GO" id="GO:0030527">
    <property type="term" value="F:structural constituent of chromatin"/>
    <property type="evidence" value="ECO:0007669"/>
    <property type="project" value="InterPro"/>
</dbReference>
<dbReference type="InterPro" id="IPR005819">
    <property type="entry name" value="H1/H5"/>
</dbReference>
<evidence type="ECO:0000313" key="6">
    <source>
        <dbReference type="EMBL" id="CAI5713041.1"/>
    </source>
</evidence>
<accession>A0AAV0T1U9</accession>
<dbReference type="Proteomes" id="UP001159659">
    <property type="component" value="Unassembled WGS sequence"/>
</dbReference>
<dbReference type="PRINTS" id="PR00624">
    <property type="entry name" value="HISTONEH5"/>
</dbReference>
<reference evidence="6" key="2">
    <citation type="submission" date="2022-12" db="EMBL/GenBank/DDBJ databases">
        <authorList>
            <person name="Webb A."/>
        </authorList>
    </citation>
    <scope>NUCLEOTIDE SEQUENCE</scope>
    <source>
        <strain evidence="6">Pf2</strain>
    </source>
</reference>
<dbReference type="SUPFAM" id="SSF46785">
    <property type="entry name" value="Winged helix' DNA-binding domain"/>
    <property type="match status" value="1"/>
</dbReference>
<comment type="caution">
    <text evidence="6">The sequence shown here is derived from an EMBL/GenBank/DDBJ whole genome shotgun (WGS) entry which is preliminary data.</text>
</comment>
<dbReference type="Gene3D" id="1.10.10.10">
    <property type="entry name" value="Winged helix-like DNA-binding domain superfamily/Winged helix DNA-binding domain"/>
    <property type="match status" value="1"/>
</dbReference>
<dbReference type="GO" id="GO:0000786">
    <property type="term" value="C:nucleosome"/>
    <property type="evidence" value="ECO:0007669"/>
    <property type="project" value="InterPro"/>
</dbReference>
<reference evidence="5 7" key="1">
    <citation type="submission" date="2021-11" db="EMBL/GenBank/DDBJ databases">
        <authorList>
            <person name="Islam A."/>
            <person name="Islam S."/>
            <person name="Flora M.S."/>
            <person name="Rahman M."/>
            <person name="Ziaur R.M."/>
            <person name="Epstein J.H."/>
            <person name="Hassan M."/>
            <person name="Klassen M."/>
            <person name="Woodard K."/>
            <person name="Webb A."/>
            <person name="Webby R.J."/>
            <person name="El Zowalaty M.E."/>
        </authorList>
    </citation>
    <scope>NUCLEOTIDE SEQUENCE [LARGE SCALE GENOMIC DNA]</scope>
    <source>
        <strain evidence="5">Pf1</strain>
    </source>
</reference>
<sequence length="243" mass="25403">MAPADDANSATAAAEPTVSTPSAPIEETSSLAPTRGPSARKAKTAAAKKEAPASDVSPKAKKPRTKKAPATKSSSESGPSYFDLIVEAIKELKERNGSSRQAIGKVVENKKNNYASHHLNKVLRTAAEAGKLIQIKGSYKLSPELRKPAASKKKSLKVSESSAKTVKRVGNASMKAPKSNKMAAKKVAASKKVAAKKAPAKKMTAKKTTATKAPSKKVSTEKAAGKKATAKTTKKTVKKTAKK</sequence>
<dbReference type="InterPro" id="IPR036388">
    <property type="entry name" value="WH-like_DNA-bd_sf"/>
</dbReference>
<dbReference type="PROSITE" id="PS51504">
    <property type="entry name" value="H15"/>
    <property type="match status" value="1"/>
</dbReference>
<feature type="compositionally biased region" description="Basic residues" evidence="3">
    <location>
        <begin position="59"/>
        <end position="69"/>
    </location>
</feature>
<name>A0AAV0T1U9_9STRA</name>
<dbReference type="Pfam" id="PF00538">
    <property type="entry name" value="Linker_histone"/>
    <property type="match status" value="1"/>
</dbReference>
<keyword evidence="7" id="KW-1185">Reference proteome</keyword>
<comment type="subcellular location">
    <subcellularLocation>
        <location evidence="2">Nucleus</location>
    </subcellularLocation>
</comment>
<keyword evidence="2" id="KW-0158">Chromosome</keyword>
<evidence type="ECO:0000256" key="1">
    <source>
        <dbReference type="ARBA" id="ARBA00023125"/>
    </source>
</evidence>
<gene>
    <name evidence="5" type="ORF">PFR001_LOCUS5754</name>
    <name evidence="6" type="ORF">PFR002_LOCUS2669</name>
</gene>
<feature type="compositionally biased region" description="Basic residues" evidence="3">
    <location>
        <begin position="193"/>
        <end position="205"/>
    </location>
</feature>
<comment type="similarity">
    <text evidence="2">Belongs to the histone H1/H5 family.</text>
</comment>
<dbReference type="InterPro" id="IPR036390">
    <property type="entry name" value="WH_DNA-bd_sf"/>
</dbReference>
<feature type="compositionally biased region" description="Low complexity" evidence="3">
    <location>
        <begin position="181"/>
        <end position="192"/>
    </location>
</feature>
<dbReference type="GO" id="GO:0003677">
    <property type="term" value="F:DNA binding"/>
    <property type="evidence" value="ECO:0007669"/>
    <property type="project" value="UniProtKB-KW"/>
</dbReference>
<evidence type="ECO:0000313" key="5">
    <source>
        <dbReference type="EMBL" id="CAH0490425.1"/>
    </source>
</evidence>
<dbReference type="InterPro" id="IPR005818">
    <property type="entry name" value="Histone_H1/H5_H15"/>
</dbReference>
<dbReference type="GO" id="GO:0006334">
    <property type="term" value="P:nucleosome assembly"/>
    <property type="evidence" value="ECO:0007669"/>
    <property type="project" value="InterPro"/>
</dbReference>
<feature type="compositionally biased region" description="Low complexity" evidence="3">
    <location>
        <begin position="206"/>
        <end position="217"/>
    </location>
</feature>
<dbReference type="EMBL" id="CAKLBC010001248">
    <property type="protein sequence ID" value="CAH0490425.1"/>
    <property type="molecule type" value="Genomic_DNA"/>
</dbReference>
<proteinExistence type="inferred from homology"/>
<feature type="region of interest" description="Disordered" evidence="3">
    <location>
        <begin position="1"/>
        <end position="78"/>
    </location>
</feature>
<feature type="domain" description="H15" evidence="4">
    <location>
        <begin position="77"/>
        <end position="143"/>
    </location>
</feature>
<dbReference type="Proteomes" id="UP001157938">
    <property type="component" value="Unassembled WGS sequence"/>
</dbReference>
<evidence type="ECO:0000256" key="2">
    <source>
        <dbReference type="RuleBase" id="RU003894"/>
    </source>
</evidence>
<keyword evidence="2" id="KW-0539">Nucleus</keyword>
<dbReference type="AlphaFoldDB" id="A0AAV0T1U9"/>
<feature type="compositionally biased region" description="Basic residues" evidence="3">
    <location>
        <begin position="228"/>
        <end position="243"/>
    </location>
</feature>
<evidence type="ECO:0000256" key="3">
    <source>
        <dbReference type="SAM" id="MobiDB-lite"/>
    </source>
</evidence>
<dbReference type="EMBL" id="CANTFK010000289">
    <property type="protein sequence ID" value="CAI5713041.1"/>
    <property type="molecule type" value="Genomic_DNA"/>
</dbReference>